<dbReference type="EMBL" id="JAGGKT010000022">
    <property type="protein sequence ID" value="MBP1934531.1"/>
    <property type="molecule type" value="Genomic_DNA"/>
</dbReference>
<dbReference type="GO" id="GO:0000428">
    <property type="term" value="C:DNA-directed RNA polymerase complex"/>
    <property type="evidence" value="ECO:0007669"/>
    <property type="project" value="UniProtKB-KW"/>
</dbReference>
<keyword evidence="2" id="KW-0731">Sigma factor</keyword>
<dbReference type="InterPro" id="IPR039425">
    <property type="entry name" value="RNA_pol_sigma-70-like"/>
</dbReference>
<dbReference type="PANTHER" id="PTHR43133">
    <property type="entry name" value="RNA POLYMERASE ECF-TYPE SIGMA FACTO"/>
    <property type="match status" value="1"/>
</dbReference>
<dbReference type="Proteomes" id="UP001519343">
    <property type="component" value="Unassembled WGS sequence"/>
</dbReference>
<reference evidence="6 7" key="1">
    <citation type="submission" date="2021-03" db="EMBL/GenBank/DDBJ databases">
        <title>Genomic Encyclopedia of Type Strains, Phase IV (KMG-IV): sequencing the most valuable type-strain genomes for metagenomic binning, comparative biology and taxonomic classification.</title>
        <authorList>
            <person name="Goeker M."/>
        </authorList>
    </citation>
    <scope>NUCLEOTIDE SEQUENCE [LARGE SCALE GENOMIC DNA]</scope>
    <source>
        <strain evidence="6 7">DSM 24738</strain>
    </source>
</reference>
<gene>
    <name evidence="6" type="ORF">J2Z37_004551</name>
</gene>
<keyword evidence="6" id="KW-0240">DNA-directed RNA polymerase</keyword>
<keyword evidence="4" id="KW-0804">Transcription</keyword>
<accession>A0ABS4GW87</accession>
<evidence type="ECO:0000256" key="4">
    <source>
        <dbReference type="ARBA" id="ARBA00023163"/>
    </source>
</evidence>
<keyword evidence="7" id="KW-1185">Reference proteome</keyword>
<dbReference type="Pfam" id="PF04542">
    <property type="entry name" value="Sigma70_r2"/>
    <property type="match status" value="1"/>
</dbReference>
<evidence type="ECO:0000256" key="2">
    <source>
        <dbReference type="ARBA" id="ARBA00023082"/>
    </source>
</evidence>
<evidence type="ECO:0000313" key="7">
    <source>
        <dbReference type="Proteomes" id="UP001519343"/>
    </source>
</evidence>
<dbReference type="Gene3D" id="1.10.1740.10">
    <property type="match status" value="1"/>
</dbReference>
<dbReference type="InterPro" id="IPR013325">
    <property type="entry name" value="RNA_pol_sigma_r2"/>
</dbReference>
<dbReference type="SUPFAM" id="SSF88946">
    <property type="entry name" value="Sigma2 domain of RNA polymerase sigma factors"/>
    <property type="match status" value="1"/>
</dbReference>
<organism evidence="6 7">
    <name type="scientific">Ammoniphilus resinae</name>
    <dbReference type="NCBI Taxonomy" id="861532"/>
    <lineage>
        <taxon>Bacteria</taxon>
        <taxon>Bacillati</taxon>
        <taxon>Bacillota</taxon>
        <taxon>Bacilli</taxon>
        <taxon>Bacillales</taxon>
        <taxon>Paenibacillaceae</taxon>
        <taxon>Aneurinibacillus group</taxon>
        <taxon>Ammoniphilus</taxon>
    </lineage>
</organism>
<keyword evidence="3" id="KW-0238">DNA-binding</keyword>
<sequence>MEQLEDLLKEKGKIIYRYLRKMGSAHDDAQDIVQDTLYKAILILHDLDSARLNPWLFRVAYNQYIDLTRKRKRWGEIPMDTVDLIGKMDQVERLYRQEWRD</sequence>
<dbReference type="PANTHER" id="PTHR43133:SF8">
    <property type="entry name" value="RNA POLYMERASE SIGMA FACTOR HI_1459-RELATED"/>
    <property type="match status" value="1"/>
</dbReference>
<evidence type="ECO:0000313" key="6">
    <source>
        <dbReference type="EMBL" id="MBP1934531.1"/>
    </source>
</evidence>
<feature type="domain" description="RNA polymerase sigma-70 region 2" evidence="5">
    <location>
        <begin position="13"/>
        <end position="73"/>
    </location>
</feature>
<proteinExistence type="predicted"/>
<keyword evidence="1" id="KW-0805">Transcription regulation</keyword>
<evidence type="ECO:0000256" key="3">
    <source>
        <dbReference type="ARBA" id="ARBA00023125"/>
    </source>
</evidence>
<protein>
    <submittedName>
        <fullName evidence="6">DNA-directed RNA polymerase specialized sigma24 family protein</fullName>
    </submittedName>
</protein>
<comment type="caution">
    <text evidence="6">The sequence shown here is derived from an EMBL/GenBank/DDBJ whole genome shotgun (WGS) entry which is preliminary data.</text>
</comment>
<name>A0ABS4GW87_9BACL</name>
<dbReference type="RefSeq" id="WP_209812513.1">
    <property type="nucleotide sequence ID" value="NZ_JAGGKT010000022.1"/>
</dbReference>
<evidence type="ECO:0000259" key="5">
    <source>
        <dbReference type="Pfam" id="PF04542"/>
    </source>
</evidence>
<dbReference type="InterPro" id="IPR007627">
    <property type="entry name" value="RNA_pol_sigma70_r2"/>
</dbReference>
<evidence type="ECO:0000256" key="1">
    <source>
        <dbReference type="ARBA" id="ARBA00023015"/>
    </source>
</evidence>